<gene>
    <name evidence="2" type="ORF">EVOR1521_LOCUS19141</name>
</gene>
<evidence type="ECO:0000256" key="1">
    <source>
        <dbReference type="SAM" id="MobiDB-lite"/>
    </source>
</evidence>
<accession>A0AA36IX62</accession>
<feature type="region of interest" description="Disordered" evidence="1">
    <location>
        <begin position="1"/>
        <end position="39"/>
    </location>
</feature>
<dbReference type="EMBL" id="CAUJNA010002868">
    <property type="protein sequence ID" value="CAJ1394498.1"/>
    <property type="molecule type" value="Genomic_DNA"/>
</dbReference>
<protein>
    <submittedName>
        <fullName evidence="2">Uncharacterized protein</fullName>
    </submittedName>
</protein>
<keyword evidence="3" id="KW-1185">Reference proteome</keyword>
<sequence length="176" mass="18607">MQAYAAFTQLPRDGASGQGGAGTGGAAPDLPPLDAQSAKQEAQRIFGLARQVLEEHNQWLHKKQQDEAARRERGELLRVAASDGQATQVTLNFQLPGGAKATHTLETNATGFDIYSKAYELVSRKEVPFTITVSGPTSGTGAQISKQVDEAAFGTSLSSLSMQPGCSYNVVIAQGR</sequence>
<reference evidence="2" key="1">
    <citation type="submission" date="2023-08" db="EMBL/GenBank/DDBJ databases">
        <authorList>
            <person name="Chen Y."/>
            <person name="Shah S."/>
            <person name="Dougan E. K."/>
            <person name="Thang M."/>
            <person name="Chan C."/>
        </authorList>
    </citation>
    <scope>NUCLEOTIDE SEQUENCE</scope>
</reference>
<feature type="compositionally biased region" description="Gly residues" evidence="1">
    <location>
        <begin position="16"/>
        <end position="25"/>
    </location>
</feature>
<organism evidence="2 3">
    <name type="scientific">Effrenium voratum</name>
    <dbReference type="NCBI Taxonomy" id="2562239"/>
    <lineage>
        <taxon>Eukaryota</taxon>
        <taxon>Sar</taxon>
        <taxon>Alveolata</taxon>
        <taxon>Dinophyceae</taxon>
        <taxon>Suessiales</taxon>
        <taxon>Symbiodiniaceae</taxon>
        <taxon>Effrenium</taxon>
    </lineage>
</organism>
<dbReference type="Proteomes" id="UP001178507">
    <property type="component" value="Unassembled WGS sequence"/>
</dbReference>
<evidence type="ECO:0000313" key="2">
    <source>
        <dbReference type="EMBL" id="CAJ1394498.1"/>
    </source>
</evidence>
<dbReference type="AlphaFoldDB" id="A0AA36IX62"/>
<name>A0AA36IX62_9DINO</name>
<comment type="caution">
    <text evidence="2">The sequence shown here is derived from an EMBL/GenBank/DDBJ whole genome shotgun (WGS) entry which is preliminary data.</text>
</comment>
<evidence type="ECO:0000313" key="3">
    <source>
        <dbReference type="Proteomes" id="UP001178507"/>
    </source>
</evidence>
<proteinExistence type="predicted"/>